<dbReference type="InterPro" id="IPR012337">
    <property type="entry name" value="RNaseH-like_sf"/>
</dbReference>
<gene>
    <name evidence="2" type="ORF">BGT96224V316_LOCUS7895</name>
</gene>
<dbReference type="InterPro" id="IPR036397">
    <property type="entry name" value="RNaseH_sf"/>
</dbReference>
<sequence>MVYRESLSLDSTLSPFDTEVTAVKEALKASLSLPTARFSENIWILTDNLEVARLLFQSPICSSQVVFQQIQALSQDWPLRTRLSHIPPRKVKAYWIPSYSGILGNDLADASAREGLSKPPPIPRGYVSFDTAKNRIKADVLTAMKD</sequence>
<dbReference type="CDD" id="cd09276">
    <property type="entry name" value="Rnase_HI_RT_non_LTR"/>
    <property type="match status" value="1"/>
</dbReference>
<dbReference type="AlphaFoldDB" id="A0A9X9QGA3"/>
<accession>A0A9X9QGA3</accession>
<feature type="domain" description="RNase H type-1" evidence="1">
    <location>
        <begin position="1"/>
        <end position="117"/>
    </location>
</feature>
<dbReference type="GO" id="GO:0003676">
    <property type="term" value="F:nucleic acid binding"/>
    <property type="evidence" value="ECO:0007669"/>
    <property type="project" value="InterPro"/>
</dbReference>
<dbReference type="Gene3D" id="3.30.420.10">
    <property type="entry name" value="Ribonuclease H-like superfamily/Ribonuclease H"/>
    <property type="match status" value="1"/>
</dbReference>
<dbReference type="SUPFAM" id="SSF53098">
    <property type="entry name" value="Ribonuclease H-like"/>
    <property type="match status" value="1"/>
</dbReference>
<dbReference type="Proteomes" id="UP000324639">
    <property type="component" value="Chromosome Bgt_-10"/>
</dbReference>
<evidence type="ECO:0000259" key="1">
    <source>
        <dbReference type="PROSITE" id="PS50879"/>
    </source>
</evidence>
<name>A0A9X9QGA3_BLUGR</name>
<dbReference type="InterPro" id="IPR002156">
    <property type="entry name" value="RNaseH_domain"/>
</dbReference>
<dbReference type="PROSITE" id="PS50879">
    <property type="entry name" value="RNASE_H_1"/>
    <property type="match status" value="1"/>
</dbReference>
<evidence type="ECO:0000313" key="3">
    <source>
        <dbReference type="Proteomes" id="UP000324639"/>
    </source>
</evidence>
<organism evidence="2 3">
    <name type="scientific">Blumeria graminis f. sp. tritici</name>
    <dbReference type="NCBI Taxonomy" id="62690"/>
    <lineage>
        <taxon>Eukaryota</taxon>
        <taxon>Fungi</taxon>
        <taxon>Dikarya</taxon>
        <taxon>Ascomycota</taxon>
        <taxon>Pezizomycotina</taxon>
        <taxon>Leotiomycetes</taxon>
        <taxon>Erysiphales</taxon>
        <taxon>Erysiphaceae</taxon>
        <taxon>Blumeria</taxon>
    </lineage>
</organism>
<evidence type="ECO:0000313" key="2">
    <source>
        <dbReference type="EMBL" id="VDB94770.1"/>
    </source>
</evidence>
<dbReference type="GO" id="GO:0004523">
    <property type="term" value="F:RNA-DNA hybrid ribonuclease activity"/>
    <property type="evidence" value="ECO:0007669"/>
    <property type="project" value="InterPro"/>
</dbReference>
<reference evidence="2 3" key="1">
    <citation type="submission" date="2018-08" db="EMBL/GenBank/DDBJ databases">
        <authorList>
            <person name="Muller C M."/>
        </authorList>
    </citation>
    <scope>NUCLEOTIDE SEQUENCE [LARGE SCALE GENOMIC DNA]</scope>
</reference>
<keyword evidence="3" id="KW-1185">Reference proteome</keyword>
<protein>
    <submittedName>
        <fullName evidence="2">Bgt-51891</fullName>
    </submittedName>
</protein>
<proteinExistence type="predicted"/>
<dbReference type="EMBL" id="LR026993">
    <property type="protein sequence ID" value="VDB94770.1"/>
    <property type="molecule type" value="Genomic_DNA"/>
</dbReference>